<keyword evidence="11" id="KW-1185">Reference proteome</keyword>
<dbReference type="PANTHER" id="PTHR34979:SF1">
    <property type="entry name" value="INNER MEMBRANE PROTEIN YGAZ"/>
    <property type="match status" value="1"/>
</dbReference>
<dbReference type="EMBL" id="CP003282">
    <property type="protein sequence ID" value="AFG38228.1"/>
    <property type="molecule type" value="Genomic_DNA"/>
</dbReference>
<dbReference type="PANTHER" id="PTHR34979">
    <property type="entry name" value="INNER MEMBRANE PROTEIN YGAZ"/>
    <property type="match status" value="1"/>
</dbReference>
<proteinExistence type="inferred from homology"/>
<evidence type="ECO:0000256" key="4">
    <source>
        <dbReference type="ARBA" id="ARBA00022475"/>
    </source>
</evidence>
<feature type="transmembrane region" description="Helical" evidence="9">
    <location>
        <begin position="138"/>
        <end position="158"/>
    </location>
</feature>
<evidence type="ECO:0000256" key="3">
    <source>
        <dbReference type="ARBA" id="ARBA00022448"/>
    </source>
</evidence>
<keyword evidence="4" id="KW-1003">Cell membrane</keyword>
<dbReference type="Proteomes" id="UP000007383">
    <property type="component" value="Chromosome"/>
</dbReference>
<dbReference type="OrthoDB" id="3177005at2"/>
<feature type="transmembrane region" description="Helical" evidence="9">
    <location>
        <begin position="20"/>
        <end position="38"/>
    </location>
</feature>
<sequence>MMPATTDNRLPDFFDGLLHSLPIAAGYFPVAVAFGLSASGTGLTLPETAGMSLAVFAGAAQFLTLGMLAAGAAPLQIVLSGILLNLRHVLFSASIAERTPGWSLSQHLTAAFGLTDEVFALAATWQDLSPGRLMGLELGAYSSWVAGSILGGFAGGIVPHDLQIAMGTGLYGLFAGLLAIHLRRSWRYLIPSGAAAGAHVVLQQLSPLDPGWNFTLAILAGACVGIGLPEQAASGPEKAAHQPEPAGSQPEQTGERPEPAAPGEQPEHAAFKQSREDTHAAD</sequence>
<feature type="transmembrane region" description="Helical" evidence="9">
    <location>
        <begin position="164"/>
        <end position="182"/>
    </location>
</feature>
<dbReference type="AlphaFoldDB" id="H9UL35"/>
<comment type="similarity">
    <text evidence="2">Belongs to the AzlC family.</text>
</comment>
<evidence type="ECO:0000256" key="1">
    <source>
        <dbReference type="ARBA" id="ARBA00004651"/>
    </source>
</evidence>
<dbReference type="eggNOG" id="COG1296">
    <property type="taxonomic scope" value="Bacteria"/>
</dbReference>
<dbReference type="KEGG" id="sfc:Spiaf_2192"/>
<evidence type="ECO:0000256" key="5">
    <source>
        <dbReference type="ARBA" id="ARBA00022692"/>
    </source>
</evidence>
<dbReference type="Pfam" id="PF03591">
    <property type="entry name" value="AzlC"/>
    <property type="match status" value="1"/>
</dbReference>
<evidence type="ECO:0000256" key="7">
    <source>
        <dbReference type="ARBA" id="ARBA00023136"/>
    </source>
</evidence>
<feature type="compositionally biased region" description="Basic and acidic residues" evidence="8">
    <location>
        <begin position="265"/>
        <end position="282"/>
    </location>
</feature>
<reference evidence="11" key="1">
    <citation type="journal article" date="2013" name="Stand. Genomic Sci.">
        <title>Complete genome sequence of the halophilic bacterium Spirochaeta africana type strain (Z-7692(T)) from the alkaline Lake Magadi in the East African Rift.</title>
        <authorList>
            <person name="Liolos K."/>
            <person name="Abt B."/>
            <person name="Scheuner C."/>
            <person name="Teshima H."/>
            <person name="Held B."/>
            <person name="Lapidus A."/>
            <person name="Nolan M."/>
            <person name="Lucas S."/>
            <person name="Deshpande S."/>
            <person name="Cheng J.F."/>
            <person name="Tapia R."/>
            <person name="Goodwin L.A."/>
            <person name="Pitluck S."/>
            <person name="Pagani I."/>
            <person name="Ivanova N."/>
            <person name="Mavromatis K."/>
            <person name="Mikhailova N."/>
            <person name="Huntemann M."/>
            <person name="Pati A."/>
            <person name="Chen A."/>
            <person name="Palaniappan K."/>
            <person name="Land M."/>
            <person name="Rohde M."/>
            <person name="Tindall B.J."/>
            <person name="Detter J.C."/>
            <person name="Goker M."/>
            <person name="Bristow J."/>
            <person name="Eisen J.A."/>
            <person name="Markowitz V."/>
            <person name="Hugenholtz P."/>
            <person name="Woyke T."/>
            <person name="Klenk H.P."/>
            <person name="Kyrpides N.C."/>
        </authorList>
    </citation>
    <scope>NUCLEOTIDE SEQUENCE</scope>
    <source>
        <strain evidence="11">ATCC 700263 / DSM 8902 / Z-7692</strain>
    </source>
</reference>
<dbReference type="GO" id="GO:1903785">
    <property type="term" value="P:L-valine transmembrane transport"/>
    <property type="evidence" value="ECO:0007669"/>
    <property type="project" value="TreeGrafter"/>
</dbReference>
<keyword evidence="3" id="KW-0813">Transport</keyword>
<dbReference type="HOGENOM" id="CLU_065777_3_1_12"/>
<name>H9UL35_SPIAZ</name>
<evidence type="ECO:0000313" key="11">
    <source>
        <dbReference type="Proteomes" id="UP000007383"/>
    </source>
</evidence>
<keyword evidence="7 9" id="KW-0472">Membrane</keyword>
<keyword evidence="5 9" id="KW-0812">Transmembrane</keyword>
<evidence type="ECO:0000313" key="10">
    <source>
        <dbReference type="EMBL" id="AFG38228.1"/>
    </source>
</evidence>
<evidence type="ECO:0000256" key="9">
    <source>
        <dbReference type="SAM" id="Phobius"/>
    </source>
</evidence>
<protein>
    <submittedName>
        <fullName evidence="10">Putative branched-chain amino acid permease (Azaleucine resistance)</fullName>
    </submittedName>
</protein>
<evidence type="ECO:0000256" key="2">
    <source>
        <dbReference type="ARBA" id="ARBA00010735"/>
    </source>
</evidence>
<dbReference type="PATRIC" id="fig|889378.3.peg.2168"/>
<keyword evidence="6 9" id="KW-1133">Transmembrane helix</keyword>
<dbReference type="RefSeq" id="WP_014456211.1">
    <property type="nucleotide sequence ID" value="NC_017098.1"/>
</dbReference>
<dbReference type="InterPro" id="IPR011606">
    <property type="entry name" value="Brnchd-chn_aa_trnsp_permease"/>
</dbReference>
<feature type="region of interest" description="Disordered" evidence="8">
    <location>
        <begin position="232"/>
        <end position="282"/>
    </location>
</feature>
<dbReference type="GO" id="GO:0005886">
    <property type="term" value="C:plasma membrane"/>
    <property type="evidence" value="ECO:0007669"/>
    <property type="project" value="UniProtKB-SubCell"/>
</dbReference>
<organism evidence="10 11">
    <name type="scientific">Spirochaeta africana (strain ATCC 700263 / DSM 8902 / Z-7692)</name>
    <dbReference type="NCBI Taxonomy" id="889378"/>
    <lineage>
        <taxon>Bacteria</taxon>
        <taxon>Pseudomonadati</taxon>
        <taxon>Spirochaetota</taxon>
        <taxon>Spirochaetia</taxon>
        <taxon>Spirochaetales</taxon>
        <taxon>Spirochaetaceae</taxon>
        <taxon>Spirochaeta</taxon>
    </lineage>
</organism>
<comment type="subcellular location">
    <subcellularLocation>
        <location evidence="1">Cell membrane</location>
        <topology evidence="1">Multi-pass membrane protein</topology>
    </subcellularLocation>
</comment>
<evidence type="ECO:0000256" key="6">
    <source>
        <dbReference type="ARBA" id="ARBA00022989"/>
    </source>
</evidence>
<evidence type="ECO:0000256" key="8">
    <source>
        <dbReference type="SAM" id="MobiDB-lite"/>
    </source>
</evidence>
<gene>
    <name evidence="10" type="ordered locus">Spiaf_2192</name>
</gene>
<accession>H9UL35</accession>
<dbReference type="STRING" id="889378.Spiaf_2192"/>